<dbReference type="SUPFAM" id="SSF51445">
    <property type="entry name" value="(Trans)glycosidases"/>
    <property type="match status" value="1"/>
</dbReference>
<gene>
    <name evidence="4" type="ORF">DY251_03695</name>
</gene>
<dbReference type="Pfam" id="PF13547">
    <property type="entry name" value="GTA_TIM"/>
    <property type="match status" value="1"/>
</dbReference>
<protein>
    <submittedName>
        <fullName evidence="4">Host specificity protein</fullName>
    </submittedName>
</protein>
<evidence type="ECO:0000259" key="2">
    <source>
        <dbReference type="Pfam" id="PF13550"/>
    </source>
</evidence>
<dbReference type="RefSeq" id="WP_116622519.1">
    <property type="nucleotide sequence ID" value="NZ_QURN01000003.1"/>
</dbReference>
<dbReference type="Proteomes" id="UP000262379">
    <property type="component" value="Unassembled WGS sequence"/>
</dbReference>
<reference evidence="5" key="1">
    <citation type="submission" date="2018-08" db="EMBL/GenBank/DDBJ databases">
        <authorList>
            <person name="Im W.T."/>
        </authorList>
    </citation>
    <scope>NUCLEOTIDE SEQUENCE [LARGE SCALE GENOMIC DNA]</scope>
    <source>
        <strain evidence="5">LA-28</strain>
    </source>
</reference>
<dbReference type="EMBL" id="QURN01000003">
    <property type="protein sequence ID" value="RFC68751.1"/>
    <property type="molecule type" value="Genomic_DNA"/>
</dbReference>
<accession>A0A371XHR0</accession>
<dbReference type="InterPro" id="IPR025195">
    <property type="entry name" value="GTA_TIM_dom"/>
</dbReference>
<dbReference type="Pfam" id="PF23666">
    <property type="entry name" value="Rcc01698_C"/>
    <property type="match status" value="1"/>
</dbReference>
<organism evidence="4 5">
    <name type="scientific">Mesorhizobium denitrificans</name>
    <dbReference type="NCBI Taxonomy" id="2294114"/>
    <lineage>
        <taxon>Bacteria</taxon>
        <taxon>Pseudomonadati</taxon>
        <taxon>Pseudomonadota</taxon>
        <taxon>Alphaproteobacteria</taxon>
        <taxon>Hyphomicrobiales</taxon>
        <taxon>Phyllobacteriaceae</taxon>
        <taxon>Mesorhizobium</taxon>
    </lineage>
</organism>
<sequence>MATIILQAAGAFIGGYLGAAGAAIGSAAGAIGGYLIDRALLGGTKTVEGARLDGARPFTAEEGASLPRVYGAARVGGTLIWATRFEEVKQTKRQGGKGGGQKVSEYSYFGNAAFALCEGPIAGVRRVWADGQEIDLTKVEMRVYRGTENQLADPLIEVKQGSSNTPAYRGVAYVVLERFPLEAYGNRLPQFNFEVLRTVGDIEQDIRAVTLIPGSTEYGLATVPVKLERRPGETEIVNRHVLHAATDLEASLNELQALCPNVKHVAIVVSWYGNDLRAGNCLIRPAVVSSNAADYSMSWKVCGVTRTAAIEVSRHSGNAAFGGSPCDASVVQAIASLKARGIKVTLYPFVMMDIPAANSLPDPYGGAKQQVYPWRGRITSTADRTSTARTQINTFCGTVSRSNFSVSGSSVTYSGATSDWGYRRFILHCANLAKAAGGVDAFLIGSELRGLTRLRDGAGAFPFVEQLCKLAADVRLVLGSTTKLTYGADWSEYFGYRPADGSGDVLNNLDALWAHPAIDAVGIDNYMPLSDWRDGDEYGGHPDGVAGPYDPAGLRASIAGGEGFDWYYASSADRAARARTQISDGAYGKPWVYRYKDLIAWWANTHRNRAGGVEAATATAWVPQSKPIWFTEIGCPAIDKGCNQPNVFYDPKSDESALPYFSSGGRCDFAQKQFLKAHLEHWNPGASGFQSAWNPVSSVYGGRMLDHERIYVWSWDARPFPAYPLRSDVWADGGLWQLGHWLNGRAESVSVGALINAILTDHGLPKADVSLVSGTVQGYLVSDATTARNSIESLVDVFRLDVWEGADSLVFADASAAVSATEIADLVLDEERAVVESTRMPDFELPAEMVIAYRDPLLDYQSSTARQRRPGASGSSQEVVSFQGSLDGGQAAGLLERRINDLWSDRETIAFAVPAATVGADPGARVRLEALGESAEFVVQQVEDGLTRQIVARPARPFTPTGWVPELPSISVPALVAGKPLVLMLDLPMMPGATNAADQFRIGAWQKPWASQIVYSSPETTGYEQRATVTQPANAGRLLAALGQGFAGRFDRSAVIEVELFDGEAASASRLQVLNGANAVAVLSANGQWEIIQYEAAEEIAPNHWRFSSLLRGQLGTDDASAVGAEVGANAVLLDSAVLAAGLKAGEVGLALNWRVGPTGADFSDETMTTVNATGGVRALLPLAPVHLRCVKTAGGDLALDWVRCSRIDADDWDASDVPLGEESERYLLQILNGAGATVREAEVSSAGWGYAAALAAADFPSATSFTVRVRQIGTGGRFGLARTKIFPLN</sequence>
<comment type="caution">
    <text evidence="4">The sequence shown here is derived from an EMBL/GenBank/DDBJ whole genome shotgun (WGS) entry which is preliminary data.</text>
</comment>
<dbReference type="CDD" id="cd19607">
    <property type="entry name" value="GTA_TIM-barrel-like"/>
    <property type="match status" value="1"/>
</dbReference>
<name>A0A371XHR0_9HYPH</name>
<feature type="domain" description="Rcc01698-like C-terminal" evidence="3">
    <location>
        <begin position="1034"/>
        <end position="1131"/>
    </location>
</feature>
<feature type="domain" description="Tip attachment protein J" evidence="2">
    <location>
        <begin position="783"/>
        <end position="944"/>
    </location>
</feature>
<evidence type="ECO:0000259" key="3">
    <source>
        <dbReference type="Pfam" id="PF23666"/>
    </source>
</evidence>
<dbReference type="InterPro" id="IPR017853">
    <property type="entry name" value="GH"/>
</dbReference>
<evidence type="ECO:0000259" key="1">
    <source>
        <dbReference type="Pfam" id="PF13547"/>
    </source>
</evidence>
<dbReference type="InterPro" id="IPR032876">
    <property type="entry name" value="J_dom"/>
</dbReference>
<dbReference type="Gene3D" id="3.20.20.80">
    <property type="entry name" value="Glycosidases"/>
    <property type="match status" value="1"/>
</dbReference>
<keyword evidence="5" id="KW-1185">Reference proteome</keyword>
<dbReference type="InterPro" id="IPR056490">
    <property type="entry name" value="Rcc01698_C"/>
</dbReference>
<evidence type="ECO:0000313" key="5">
    <source>
        <dbReference type="Proteomes" id="UP000262379"/>
    </source>
</evidence>
<proteinExistence type="predicted"/>
<feature type="domain" description="GTA TIM-barrel-like" evidence="1">
    <location>
        <begin position="420"/>
        <end position="724"/>
    </location>
</feature>
<evidence type="ECO:0000313" key="4">
    <source>
        <dbReference type="EMBL" id="RFC68751.1"/>
    </source>
</evidence>
<dbReference type="Pfam" id="PF13550">
    <property type="entry name" value="Phage-tail_3"/>
    <property type="match status" value="1"/>
</dbReference>